<proteinExistence type="predicted"/>
<name>A0A841TCM8_9BACL</name>
<feature type="transmembrane region" description="Helical" evidence="1">
    <location>
        <begin position="57"/>
        <end position="76"/>
    </location>
</feature>
<dbReference type="Proteomes" id="UP000574133">
    <property type="component" value="Unassembled WGS sequence"/>
</dbReference>
<evidence type="ECO:0000313" key="3">
    <source>
        <dbReference type="Proteomes" id="UP000574133"/>
    </source>
</evidence>
<feature type="transmembrane region" description="Helical" evidence="1">
    <location>
        <begin position="22"/>
        <end position="45"/>
    </location>
</feature>
<keyword evidence="1" id="KW-0472">Membrane</keyword>
<keyword evidence="1" id="KW-1133">Transmembrane helix</keyword>
<evidence type="ECO:0000256" key="1">
    <source>
        <dbReference type="SAM" id="Phobius"/>
    </source>
</evidence>
<dbReference type="EMBL" id="JACJVN010000013">
    <property type="protein sequence ID" value="MBB6676211.1"/>
    <property type="molecule type" value="Genomic_DNA"/>
</dbReference>
<dbReference type="RefSeq" id="WP_185177518.1">
    <property type="nucleotide sequence ID" value="NZ_CBCSEP010000002.1"/>
</dbReference>
<dbReference type="AlphaFoldDB" id="A0A841TCM8"/>
<comment type="caution">
    <text evidence="2">The sequence shown here is derived from an EMBL/GenBank/DDBJ whole genome shotgun (WGS) entry which is preliminary data.</text>
</comment>
<keyword evidence="3" id="KW-1185">Reference proteome</keyword>
<protein>
    <submittedName>
        <fullName evidence="2">Uncharacterized protein</fullName>
    </submittedName>
</protein>
<reference evidence="2 3" key="1">
    <citation type="submission" date="2020-08" db="EMBL/GenBank/DDBJ databases">
        <title>Cohnella phylogeny.</title>
        <authorList>
            <person name="Dunlap C."/>
        </authorList>
    </citation>
    <scope>NUCLEOTIDE SEQUENCE [LARGE SCALE GENOMIC DNA]</scope>
    <source>
        <strain evidence="2 3">DSM 103658</strain>
    </source>
</reference>
<gene>
    <name evidence="2" type="ORF">H4Q31_02605</name>
</gene>
<accession>A0A841TCM8</accession>
<sequence>MNYAVFQFINDLSGHLVWLDTIMVIVSKYGLELFAIWLGFVWIHGDDRRRHIDVQSGFSGILALFLNYVIVCKPFGSFTVPSRSG</sequence>
<evidence type="ECO:0000313" key="2">
    <source>
        <dbReference type="EMBL" id="MBB6676211.1"/>
    </source>
</evidence>
<keyword evidence="1" id="KW-0812">Transmembrane</keyword>
<organism evidence="2 3">
    <name type="scientific">Cohnella lubricantis</name>
    <dbReference type="NCBI Taxonomy" id="2163172"/>
    <lineage>
        <taxon>Bacteria</taxon>
        <taxon>Bacillati</taxon>
        <taxon>Bacillota</taxon>
        <taxon>Bacilli</taxon>
        <taxon>Bacillales</taxon>
        <taxon>Paenibacillaceae</taxon>
        <taxon>Cohnella</taxon>
    </lineage>
</organism>